<sequence length="280" mass="29527">MLPQRGPSGPGFPLRGNRRPGGADRHARGRAVARLAGGRALGWIRPGQRPDAARRPPASRGVTTVNDTPDPAAVARRIAERREQLGLSEEALANRAAMAPRYLRCLLEAGPGFDPAGFVRIAAALDTTAGELRSGRADAAPGQGGPGPRPRLLDLTEPECWQLVGGHGIGRIALPVEPGPVVLPVNYVVDQGSFAYRTGEHDAAAPVEGAAVSFQVDHIDEYLGRGWSVLALGPAHYVDDPAELDRLAGLPGAAPWAGGARPRWVRIRPEEVSGRRLVTG</sequence>
<dbReference type="SUPFAM" id="SSF47413">
    <property type="entry name" value="lambda repressor-like DNA-binding domains"/>
    <property type="match status" value="1"/>
</dbReference>
<reference evidence="3 4" key="1">
    <citation type="submission" date="2018-08" db="EMBL/GenBank/DDBJ databases">
        <title>Diversity &amp; Physiological Properties of Lignin-Decomposing Actinobacteria from Soil.</title>
        <authorList>
            <person name="Roh S.G."/>
            <person name="Kim S.B."/>
        </authorList>
    </citation>
    <scope>NUCLEOTIDE SEQUENCE [LARGE SCALE GENOMIC DNA]</scope>
    <source>
        <strain evidence="3 4">MMS17-GH009</strain>
    </source>
</reference>
<feature type="region of interest" description="Disordered" evidence="1">
    <location>
        <begin position="43"/>
        <end position="71"/>
    </location>
</feature>
<dbReference type="InterPro" id="IPR012349">
    <property type="entry name" value="Split_barrel_FMN-bd"/>
</dbReference>
<accession>A0A372ZN54</accession>
<protein>
    <submittedName>
        <fullName evidence="3">XRE family transcriptional regulator</fullName>
    </submittedName>
</protein>
<proteinExistence type="predicted"/>
<gene>
    <name evidence="3" type="ORF">DR950_03055</name>
</gene>
<dbReference type="SUPFAM" id="SSF50475">
    <property type="entry name" value="FMN-binding split barrel"/>
    <property type="match status" value="1"/>
</dbReference>
<evidence type="ECO:0000259" key="2">
    <source>
        <dbReference type="SMART" id="SM00530"/>
    </source>
</evidence>
<dbReference type="Gene3D" id="1.10.260.40">
    <property type="entry name" value="lambda repressor-like DNA-binding domains"/>
    <property type="match status" value="1"/>
</dbReference>
<evidence type="ECO:0000313" key="3">
    <source>
        <dbReference type="EMBL" id="RGD56902.1"/>
    </source>
</evidence>
<dbReference type="CDD" id="cd00093">
    <property type="entry name" value="HTH_XRE"/>
    <property type="match status" value="1"/>
</dbReference>
<evidence type="ECO:0000313" key="4">
    <source>
        <dbReference type="Proteomes" id="UP000263377"/>
    </source>
</evidence>
<feature type="compositionally biased region" description="Low complexity" evidence="1">
    <location>
        <begin position="43"/>
        <end position="60"/>
    </location>
</feature>
<dbReference type="AlphaFoldDB" id="A0A372ZN54"/>
<keyword evidence="4" id="KW-1185">Reference proteome</keyword>
<dbReference type="InterPro" id="IPR024747">
    <property type="entry name" value="Pyridox_Oxase-rel"/>
</dbReference>
<name>A0A372ZN54_9ACTN</name>
<dbReference type="GO" id="GO:0003677">
    <property type="term" value="F:DNA binding"/>
    <property type="evidence" value="ECO:0007669"/>
    <property type="project" value="InterPro"/>
</dbReference>
<evidence type="ECO:0000256" key="1">
    <source>
        <dbReference type="SAM" id="MobiDB-lite"/>
    </source>
</evidence>
<dbReference type="SMART" id="SM00530">
    <property type="entry name" value="HTH_XRE"/>
    <property type="match status" value="1"/>
</dbReference>
<dbReference type="Pfam" id="PF12900">
    <property type="entry name" value="Pyridox_ox_2"/>
    <property type="match status" value="1"/>
</dbReference>
<dbReference type="Gene3D" id="2.30.110.10">
    <property type="entry name" value="Electron Transport, Fmn-binding Protein, Chain A"/>
    <property type="match status" value="1"/>
</dbReference>
<dbReference type="Proteomes" id="UP000263377">
    <property type="component" value="Unassembled WGS sequence"/>
</dbReference>
<dbReference type="InterPro" id="IPR001387">
    <property type="entry name" value="Cro/C1-type_HTH"/>
</dbReference>
<dbReference type="InterPro" id="IPR010982">
    <property type="entry name" value="Lambda_DNA-bd_dom_sf"/>
</dbReference>
<feature type="region of interest" description="Disordered" evidence="1">
    <location>
        <begin position="1"/>
        <end position="30"/>
    </location>
</feature>
<feature type="domain" description="HTH cro/C1-type" evidence="2">
    <location>
        <begin position="77"/>
        <end position="132"/>
    </location>
</feature>
<dbReference type="EMBL" id="QVIG01000001">
    <property type="protein sequence ID" value="RGD56902.1"/>
    <property type="molecule type" value="Genomic_DNA"/>
</dbReference>
<comment type="caution">
    <text evidence="3">The sequence shown here is derived from an EMBL/GenBank/DDBJ whole genome shotgun (WGS) entry which is preliminary data.</text>
</comment>
<organism evidence="3 4">
    <name type="scientific">Kitasatospora xanthocidica</name>
    <dbReference type="NCBI Taxonomy" id="83382"/>
    <lineage>
        <taxon>Bacteria</taxon>
        <taxon>Bacillati</taxon>
        <taxon>Actinomycetota</taxon>
        <taxon>Actinomycetes</taxon>
        <taxon>Kitasatosporales</taxon>
        <taxon>Streptomycetaceae</taxon>
        <taxon>Kitasatospora</taxon>
    </lineage>
</organism>